<comment type="caution">
    <text evidence="16">The sequence shown here is derived from an EMBL/GenBank/DDBJ whole genome shotgun (WGS) entry which is preliminary data.</text>
</comment>
<dbReference type="InterPro" id="IPR023404">
    <property type="entry name" value="rSAM_horseshoe"/>
</dbReference>
<dbReference type="NCBIfam" id="TIGR01574">
    <property type="entry name" value="miaB-methiolase"/>
    <property type="match status" value="1"/>
</dbReference>
<accession>A0A2M7UY31</accession>
<dbReference type="SMART" id="SM00729">
    <property type="entry name" value="Elp3"/>
    <property type="match status" value="1"/>
</dbReference>
<sequence length="437" mass="50626">MKYYIITYGCQMNRSDSERIAAVFEKNEIKLTSNINEADFIIVNACSVRQTAIDRIFGLEPKFKQLKAKNQRLKTILTGCVLPTDKIKLKKQFDYILDIKGLPKWSKALGIEKQELGIFDYFKIQPKYQNRFSAFVPISNGCDNFCAYCAVPYTKGRLFCRNHKEILKEIKCLVKKGYKEIWLLGQNVNNYRSGLTQIKTRKNAEVNFAKFLRMVNDIPGNFWIRFTSPHPKDFSDKLVNTMAQCKKVTPYLNLPAQSGDNEILRKMRRPYTIEKYKKLISQIRNAFKKYRKGLEKEVAISTDIIVGFPGETKKQFENTVSLFKKIKYDMAYIAKFSPRPGTLAAKVKDDVSLREKERRRRVLTEILKKTALGNNKKFIGKILEVLVEEKKKNFLIGKTRNYKTIKFKGPQNLVGRLANVKIEEALVWGLKGILVSF</sequence>
<dbReference type="SUPFAM" id="SSF102114">
    <property type="entry name" value="Radical SAM enzymes"/>
    <property type="match status" value="1"/>
</dbReference>
<evidence type="ECO:0000256" key="5">
    <source>
        <dbReference type="ARBA" id="ARBA00022691"/>
    </source>
</evidence>
<comment type="function">
    <text evidence="2">Catalyzes the methylthiolation of N6-(dimethylallyl)adenosine (i(6)A), leading to the formation of 2-methylthio-N6-(dimethylallyl)adenosine (ms(2)i(6)A) at position 37 in tRNAs that read codons beginning with uridine.</text>
</comment>
<feature type="domain" description="TRAM" evidence="13">
    <location>
        <begin position="376"/>
        <end position="436"/>
    </location>
</feature>
<dbReference type="PROSITE" id="PS51918">
    <property type="entry name" value="RADICAL_SAM"/>
    <property type="match status" value="1"/>
</dbReference>
<dbReference type="Proteomes" id="UP000230760">
    <property type="component" value="Unassembled WGS sequence"/>
</dbReference>
<evidence type="ECO:0000256" key="8">
    <source>
        <dbReference type="ARBA" id="ARBA00023014"/>
    </source>
</evidence>
<dbReference type="PANTHER" id="PTHR43020">
    <property type="entry name" value="CDK5 REGULATORY SUBUNIT-ASSOCIATED PROTEIN 1"/>
    <property type="match status" value="1"/>
</dbReference>
<gene>
    <name evidence="16" type="primary">miaB</name>
    <name evidence="16" type="ORF">COX90_02155</name>
</gene>
<evidence type="ECO:0000256" key="2">
    <source>
        <dbReference type="ARBA" id="ARBA00003234"/>
    </source>
</evidence>
<dbReference type="FunFam" id="3.40.50.12160:FF:000003">
    <property type="entry name" value="CDK5 regulatory subunit-associated protein 1"/>
    <property type="match status" value="1"/>
</dbReference>
<comment type="cofactor">
    <cofactor evidence="1">
        <name>[4Fe-4S] cluster</name>
        <dbReference type="ChEBI" id="CHEBI:49883"/>
    </cofactor>
</comment>
<evidence type="ECO:0000256" key="12">
    <source>
        <dbReference type="ARBA" id="ARBA00081141"/>
    </source>
</evidence>
<dbReference type="Pfam" id="PF04055">
    <property type="entry name" value="Radical_SAM"/>
    <property type="match status" value="1"/>
</dbReference>
<dbReference type="InterPro" id="IPR007197">
    <property type="entry name" value="rSAM"/>
</dbReference>
<evidence type="ECO:0000256" key="9">
    <source>
        <dbReference type="ARBA" id="ARBA00033765"/>
    </source>
</evidence>
<proteinExistence type="predicted"/>
<dbReference type="PROSITE" id="PS51449">
    <property type="entry name" value="MTTASE_N"/>
    <property type="match status" value="1"/>
</dbReference>
<dbReference type="InterPro" id="IPR006638">
    <property type="entry name" value="Elp3/MiaA/NifB-like_rSAM"/>
</dbReference>
<dbReference type="SFLD" id="SFLDS00029">
    <property type="entry name" value="Radical_SAM"/>
    <property type="match status" value="1"/>
</dbReference>
<dbReference type="GO" id="GO:0051539">
    <property type="term" value="F:4 iron, 4 sulfur cluster binding"/>
    <property type="evidence" value="ECO:0007669"/>
    <property type="project" value="UniProtKB-KW"/>
</dbReference>
<evidence type="ECO:0000256" key="1">
    <source>
        <dbReference type="ARBA" id="ARBA00001966"/>
    </source>
</evidence>
<evidence type="ECO:0000259" key="14">
    <source>
        <dbReference type="PROSITE" id="PS51449"/>
    </source>
</evidence>
<dbReference type="InterPro" id="IPR013848">
    <property type="entry name" value="Methylthiotransferase_N"/>
</dbReference>
<reference evidence="17" key="1">
    <citation type="submission" date="2017-09" db="EMBL/GenBank/DDBJ databases">
        <title>Depth-based differentiation of microbial function through sediment-hosted aquifers and enrichment of novel symbionts in the deep terrestrial subsurface.</title>
        <authorList>
            <person name="Probst A.J."/>
            <person name="Ladd B."/>
            <person name="Jarett J.K."/>
            <person name="Geller-Mcgrath D.E."/>
            <person name="Sieber C.M.K."/>
            <person name="Emerson J.B."/>
            <person name="Anantharaman K."/>
            <person name="Thomas B.C."/>
            <person name="Malmstrom R."/>
            <person name="Stieglmeier M."/>
            <person name="Klingl A."/>
            <person name="Woyke T."/>
            <person name="Ryan C.M."/>
            <person name="Banfield J.F."/>
        </authorList>
    </citation>
    <scope>NUCLEOTIDE SEQUENCE [LARGE SCALE GENOMIC DNA]</scope>
</reference>
<evidence type="ECO:0000256" key="3">
    <source>
        <dbReference type="ARBA" id="ARBA00022485"/>
    </source>
</evidence>
<dbReference type="NCBIfam" id="TIGR00089">
    <property type="entry name" value="MiaB/RimO family radical SAM methylthiotransferase"/>
    <property type="match status" value="1"/>
</dbReference>
<dbReference type="SFLD" id="SFLDG01061">
    <property type="entry name" value="methylthiotransferase"/>
    <property type="match status" value="1"/>
</dbReference>
<dbReference type="PANTHER" id="PTHR43020:SF2">
    <property type="entry name" value="MITOCHONDRIAL TRNA METHYLTHIOTRANSFERASE CDK5RAP1"/>
    <property type="match status" value="1"/>
</dbReference>
<dbReference type="PROSITE" id="PS50926">
    <property type="entry name" value="TRAM"/>
    <property type="match status" value="1"/>
</dbReference>
<dbReference type="Pfam" id="PF01938">
    <property type="entry name" value="TRAM"/>
    <property type="match status" value="1"/>
</dbReference>
<keyword evidence="4 16" id="KW-0808">Transferase</keyword>
<evidence type="ECO:0000259" key="15">
    <source>
        <dbReference type="PROSITE" id="PS51918"/>
    </source>
</evidence>
<dbReference type="InterPro" id="IPR002792">
    <property type="entry name" value="TRAM_dom"/>
</dbReference>
<name>A0A2M7UY31_9BACT</name>
<evidence type="ECO:0000256" key="11">
    <source>
        <dbReference type="ARBA" id="ARBA00080698"/>
    </source>
</evidence>
<feature type="domain" description="MTTase N-terminal" evidence="14">
    <location>
        <begin position="1"/>
        <end position="117"/>
    </location>
</feature>
<dbReference type="SFLD" id="SFLDG01082">
    <property type="entry name" value="B12-binding_domain_containing"/>
    <property type="match status" value="1"/>
</dbReference>
<dbReference type="GO" id="GO:0035597">
    <property type="term" value="F:tRNA-2-methylthio-N(6)-dimethylallyladenosine(37) synthase activity"/>
    <property type="evidence" value="ECO:0007669"/>
    <property type="project" value="UniProtKB-EC"/>
</dbReference>
<dbReference type="Gene3D" id="3.80.30.20">
    <property type="entry name" value="tm_1862 like domain"/>
    <property type="match status" value="1"/>
</dbReference>
<dbReference type="EMBL" id="PFPB01000039">
    <property type="protein sequence ID" value="PIZ88886.1"/>
    <property type="molecule type" value="Genomic_DNA"/>
</dbReference>
<dbReference type="InterPro" id="IPR005839">
    <property type="entry name" value="Methylthiotransferase"/>
</dbReference>
<dbReference type="GO" id="GO:0046872">
    <property type="term" value="F:metal ion binding"/>
    <property type="evidence" value="ECO:0007669"/>
    <property type="project" value="UniProtKB-KW"/>
</dbReference>
<evidence type="ECO:0000256" key="4">
    <source>
        <dbReference type="ARBA" id="ARBA00022679"/>
    </source>
</evidence>
<keyword evidence="3" id="KW-0004">4Fe-4S</keyword>
<dbReference type="AlphaFoldDB" id="A0A2M7UY31"/>
<evidence type="ECO:0000256" key="10">
    <source>
        <dbReference type="ARBA" id="ARBA00068570"/>
    </source>
</evidence>
<evidence type="ECO:0000256" key="7">
    <source>
        <dbReference type="ARBA" id="ARBA00023004"/>
    </source>
</evidence>
<dbReference type="InterPro" id="IPR020612">
    <property type="entry name" value="Methylthiotransferase_CS"/>
</dbReference>
<evidence type="ECO:0000313" key="17">
    <source>
        <dbReference type="Proteomes" id="UP000230760"/>
    </source>
</evidence>
<dbReference type="Gene3D" id="3.40.50.12160">
    <property type="entry name" value="Methylthiotransferase, N-terminal domain"/>
    <property type="match status" value="1"/>
</dbReference>
<keyword evidence="6" id="KW-0479">Metal-binding</keyword>
<evidence type="ECO:0000259" key="13">
    <source>
        <dbReference type="PROSITE" id="PS50926"/>
    </source>
</evidence>
<keyword evidence="8" id="KW-0411">Iron-sulfur</keyword>
<dbReference type="Pfam" id="PF00919">
    <property type="entry name" value="UPF0004"/>
    <property type="match status" value="1"/>
</dbReference>
<evidence type="ECO:0000256" key="6">
    <source>
        <dbReference type="ARBA" id="ARBA00022723"/>
    </source>
</evidence>
<keyword evidence="5" id="KW-0949">S-adenosyl-L-methionine</keyword>
<dbReference type="PROSITE" id="PS01278">
    <property type="entry name" value="MTTASE_RADICAL"/>
    <property type="match status" value="1"/>
</dbReference>
<dbReference type="InterPro" id="IPR038135">
    <property type="entry name" value="Methylthiotransferase_N_sf"/>
</dbReference>
<feature type="domain" description="Radical SAM core" evidence="15">
    <location>
        <begin position="128"/>
        <end position="374"/>
    </location>
</feature>
<keyword evidence="7" id="KW-0408">Iron</keyword>
<protein>
    <recommendedName>
        <fullName evidence="10">tRNA-2-methylthio-N(6)-dimethylallyladenosine synthase</fullName>
        <ecNumber evidence="9">2.8.4.3</ecNumber>
    </recommendedName>
    <alternativeName>
        <fullName evidence="12">(Dimethylallyl)adenosine tRNA methylthiotransferase MiaB</fullName>
    </alternativeName>
    <alternativeName>
        <fullName evidence="11">tRNA-i(6)A37 methylthiotransferase</fullName>
    </alternativeName>
</protein>
<organism evidence="16 17">
    <name type="scientific">Candidatus Nealsonbacteria bacterium CG_4_10_14_0_2_um_filter_38_17</name>
    <dbReference type="NCBI Taxonomy" id="1974680"/>
    <lineage>
        <taxon>Bacteria</taxon>
        <taxon>Candidatus Nealsoniibacteriota</taxon>
    </lineage>
</organism>
<dbReference type="GO" id="GO:0005829">
    <property type="term" value="C:cytosol"/>
    <property type="evidence" value="ECO:0007669"/>
    <property type="project" value="TreeGrafter"/>
</dbReference>
<dbReference type="EC" id="2.8.4.3" evidence="9"/>
<dbReference type="FunFam" id="3.80.30.20:FF:000001">
    <property type="entry name" value="tRNA-2-methylthio-N(6)-dimethylallyladenosine synthase 2"/>
    <property type="match status" value="1"/>
</dbReference>
<dbReference type="InterPro" id="IPR058240">
    <property type="entry name" value="rSAM_sf"/>
</dbReference>
<evidence type="ECO:0000313" key="16">
    <source>
        <dbReference type="EMBL" id="PIZ88886.1"/>
    </source>
</evidence>